<dbReference type="Proteomes" id="UP000005237">
    <property type="component" value="Unassembled WGS sequence"/>
</dbReference>
<protein>
    <recommendedName>
        <fullName evidence="7">TATA box-binding protein-like 1</fullName>
    </recommendedName>
    <alternativeName>
        <fullName evidence="8">TBP-like factor</fullName>
    </alternativeName>
</protein>
<name>A0A8R1DUH9_CAEJA</name>
<dbReference type="GO" id="GO:0005634">
    <property type="term" value="C:nucleus"/>
    <property type="evidence" value="ECO:0007669"/>
    <property type="project" value="UniProtKB-SubCell"/>
</dbReference>
<dbReference type="EnsemblMetazoa" id="CJA12630b.1">
    <property type="protein sequence ID" value="CJA12630b.1"/>
    <property type="gene ID" value="WBGene00131834"/>
</dbReference>
<dbReference type="PANTHER" id="PTHR10126">
    <property type="entry name" value="TATA-BOX BINDING PROTEIN"/>
    <property type="match status" value="1"/>
</dbReference>
<sequence length="548" mass="61195">MSIDHDYAFAANSSKKLGTDGRPVQMQMGDHQMIGNQRIFRGFVQKVIPGGSAAPNGGPNAMYVQSQTVRMVQHDANGQQRMVQMSQGVSRQMVANGGGGGPHMVRQGHPAQQFQQNYGHVGTIAGRSAVSGGQLRMVQGNQHFQQRPNGGGPMVVQQGQGGPQRVYVTSQPQQHHAATGQPVRYVQAHPGQQRRFQQGTQFIHQPGPQMGAQTIVQQRAPQQIQRAPQMNHQPQIHHQQQQQQMAPQMQQQQQPQYYVPRGMNLAVPLREPSPEPVIKVEEPEVPPETSIKNEEPMPDTSEIDIQIRNVVCNYTLPLHIDLRKLAMNTTNVTYEREKGVMMKQKRSPGCYIKVYSSGKVYIVGCRSESDCRKAARSIARHVQRVMGKLHERVIIRNYRINNVLATCRLPFGIKIEDVAAKYPAESTYEPELSVGLVWRSITPKATLRIHTTGSITVTGASSEEDVLEVISKIYDVVVEFRCMERAKGGAAAAAKKRKRKAPTTRGPPIKKERFDDTNYSNSGVINNQVYFSDEDEDLYDDLDLDEEI</sequence>
<keyword evidence="6" id="KW-0539">Nucleus</keyword>
<reference evidence="10" key="2">
    <citation type="submission" date="2022-06" db="UniProtKB">
        <authorList>
            <consortium name="EnsemblMetazoa"/>
        </authorList>
    </citation>
    <scope>IDENTIFICATION</scope>
    <source>
        <strain evidence="10">DF5081</strain>
    </source>
</reference>
<evidence type="ECO:0000256" key="5">
    <source>
        <dbReference type="ARBA" id="ARBA00023163"/>
    </source>
</evidence>
<evidence type="ECO:0000313" key="10">
    <source>
        <dbReference type="EnsemblMetazoa" id="CJA12630b.1"/>
    </source>
</evidence>
<keyword evidence="5" id="KW-0804">Transcription</keyword>
<evidence type="ECO:0000256" key="4">
    <source>
        <dbReference type="ARBA" id="ARBA00023125"/>
    </source>
</evidence>
<evidence type="ECO:0000256" key="9">
    <source>
        <dbReference type="SAM" id="MobiDB-lite"/>
    </source>
</evidence>
<evidence type="ECO:0000256" key="7">
    <source>
        <dbReference type="ARBA" id="ARBA00023474"/>
    </source>
</evidence>
<evidence type="ECO:0000313" key="11">
    <source>
        <dbReference type="Proteomes" id="UP000005237"/>
    </source>
</evidence>
<keyword evidence="11" id="KW-1185">Reference proteome</keyword>
<evidence type="ECO:0000256" key="2">
    <source>
        <dbReference type="ARBA" id="ARBA00005560"/>
    </source>
</evidence>
<proteinExistence type="inferred from homology"/>
<dbReference type="Gene3D" id="3.30.310.10">
    <property type="entry name" value="TATA-Binding Protein"/>
    <property type="match status" value="2"/>
</dbReference>
<dbReference type="SUPFAM" id="SSF55945">
    <property type="entry name" value="TATA-box binding protein-like"/>
    <property type="match status" value="2"/>
</dbReference>
<keyword evidence="3" id="KW-0805">Transcription regulation</keyword>
<comment type="similarity">
    <text evidence="2">Belongs to the TBP family.</text>
</comment>
<dbReference type="PRINTS" id="PR00686">
    <property type="entry name" value="TIFACTORIID"/>
</dbReference>
<dbReference type="GO" id="GO:0006352">
    <property type="term" value="P:DNA-templated transcription initiation"/>
    <property type="evidence" value="ECO:0007669"/>
    <property type="project" value="InterPro"/>
</dbReference>
<dbReference type="InterPro" id="IPR000814">
    <property type="entry name" value="TBP"/>
</dbReference>
<dbReference type="AlphaFoldDB" id="A0A8R1DUH9"/>
<dbReference type="InterPro" id="IPR015445">
    <property type="entry name" value="TBP-like"/>
</dbReference>
<dbReference type="FunFam" id="3.30.310.10:FF:000027">
    <property type="entry name" value="TBP-like factor"/>
    <property type="match status" value="1"/>
</dbReference>
<dbReference type="CDD" id="cd04517">
    <property type="entry name" value="TLF"/>
    <property type="match status" value="1"/>
</dbReference>
<comment type="subcellular location">
    <subcellularLocation>
        <location evidence="1">Nucleus</location>
    </subcellularLocation>
</comment>
<evidence type="ECO:0000256" key="8">
    <source>
        <dbReference type="ARBA" id="ARBA00033173"/>
    </source>
</evidence>
<feature type="region of interest" description="Disordered" evidence="9">
    <location>
        <begin position="493"/>
        <end position="520"/>
    </location>
</feature>
<keyword evidence="4" id="KW-0238">DNA-binding</keyword>
<evidence type="ECO:0000256" key="6">
    <source>
        <dbReference type="ARBA" id="ARBA00023242"/>
    </source>
</evidence>
<dbReference type="GO" id="GO:0003677">
    <property type="term" value="F:DNA binding"/>
    <property type="evidence" value="ECO:0007669"/>
    <property type="project" value="UniProtKB-KW"/>
</dbReference>
<evidence type="ECO:0000256" key="3">
    <source>
        <dbReference type="ARBA" id="ARBA00023015"/>
    </source>
</evidence>
<accession>A0A8R1DUH9</accession>
<organism evidence="10 11">
    <name type="scientific">Caenorhabditis japonica</name>
    <dbReference type="NCBI Taxonomy" id="281687"/>
    <lineage>
        <taxon>Eukaryota</taxon>
        <taxon>Metazoa</taxon>
        <taxon>Ecdysozoa</taxon>
        <taxon>Nematoda</taxon>
        <taxon>Chromadorea</taxon>
        <taxon>Rhabditida</taxon>
        <taxon>Rhabditina</taxon>
        <taxon>Rhabditomorpha</taxon>
        <taxon>Rhabditoidea</taxon>
        <taxon>Rhabditidae</taxon>
        <taxon>Peloderinae</taxon>
        <taxon>Caenorhabditis</taxon>
    </lineage>
</organism>
<evidence type="ECO:0000256" key="1">
    <source>
        <dbReference type="ARBA" id="ARBA00004123"/>
    </source>
</evidence>
<dbReference type="InterPro" id="IPR012295">
    <property type="entry name" value="TBP_dom_sf"/>
</dbReference>
<reference evidence="11" key="1">
    <citation type="submission" date="2010-08" db="EMBL/GenBank/DDBJ databases">
        <authorList>
            <consortium name="Caenorhabditis japonica Sequencing Consortium"/>
            <person name="Wilson R.K."/>
        </authorList>
    </citation>
    <scope>NUCLEOTIDE SEQUENCE [LARGE SCALE GENOMIC DNA]</scope>
    <source>
        <strain evidence="11">DF5081</strain>
    </source>
</reference>
<dbReference type="Pfam" id="PF00352">
    <property type="entry name" value="TBP"/>
    <property type="match status" value="2"/>
</dbReference>